<organism evidence="1 2">
    <name type="scientific">Chitinophaga terrae</name>
    <name type="common">ex Kim and Jung 2007</name>
    <dbReference type="NCBI Taxonomy" id="408074"/>
    <lineage>
        <taxon>Bacteria</taxon>
        <taxon>Pseudomonadati</taxon>
        <taxon>Bacteroidota</taxon>
        <taxon>Chitinophagia</taxon>
        <taxon>Chitinophagales</taxon>
        <taxon>Chitinophagaceae</taxon>
        <taxon>Chitinophaga</taxon>
    </lineage>
</organism>
<dbReference type="Gene3D" id="1.10.10.410">
    <property type="match status" value="1"/>
</dbReference>
<proteinExistence type="predicted"/>
<dbReference type="InterPro" id="IPR019004">
    <property type="entry name" value="YqeY/Aim41"/>
</dbReference>
<evidence type="ECO:0000313" key="1">
    <source>
        <dbReference type="EMBL" id="SEA03125.1"/>
    </source>
</evidence>
<evidence type="ECO:0000313" key="2">
    <source>
        <dbReference type="Proteomes" id="UP000199656"/>
    </source>
</evidence>
<dbReference type="InterPro" id="IPR003789">
    <property type="entry name" value="Asn/Gln_tRNA_amidoTrase-B-like"/>
</dbReference>
<reference evidence="2" key="1">
    <citation type="submission" date="2016-10" db="EMBL/GenBank/DDBJ databases">
        <authorList>
            <person name="Varghese N."/>
            <person name="Submissions S."/>
        </authorList>
    </citation>
    <scope>NUCLEOTIDE SEQUENCE [LARGE SCALE GENOMIC DNA]</scope>
    <source>
        <strain evidence="2">DSM 23920</strain>
    </source>
</reference>
<dbReference type="InterPro" id="IPR023168">
    <property type="entry name" value="GatB_Yqey_C_2"/>
</dbReference>
<dbReference type="InterPro" id="IPR042184">
    <property type="entry name" value="YqeY/Aim41_N"/>
</dbReference>
<dbReference type="OrthoDB" id="9788127at2"/>
<dbReference type="STRING" id="408074.SAMN05660909_00505"/>
<sequence length="149" mass="16030">MSLETNINAEIKTAMLGKKEADLRALRAIKAAILVAKTAEGASGELTEADEQKLLQKLAKQRKDSLEIFRTQNREDLAAKEEEELAVIERFLPKQLTEEELKKEVAAIIASVGASSPADMGKVMGAATKQLAGKADGKAISAVVKELLK</sequence>
<dbReference type="Proteomes" id="UP000199656">
    <property type="component" value="Unassembled WGS sequence"/>
</dbReference>
<keyword evidence="2" id="KW-1185">Reference proteome</keyword>
<dbReference type="Pfam" id="PF09424">
    <property type="entry name" value="YqeY"/>
    <property type="match status" value="1"/>
</dbReference>
<name>A0A1H3XUJ0_9BACT</name>
<dbReference type="PANTHER" id="PTHR28055">
    <property type="entry name" value="ALTERED INHERITANCE OF MITOCHONDRIA PROTEIN 41, MITOCHONDRIAL"/>
    <property type="match status" value="1"/>
</dbReference>
<gene>
    <name evidence="1" type="ORF">SAMN05660909_00505</name>
</gene>
<dbReference type="AlphaFoldDB" id="A0A1H3XUJ0"/>
<dbReference type="Gene3D" id="1.10.1510.10">
    <property type="entry name" value="Uncharacterised protein YqeY/AIM41 PF09424, N-terminal domain"/>
    <property type="match status" value="1"/>
</dbReference>
<dbReference type="EMBL" id="FNRL01000002">
    <property type="protein sequence ID" value="SEA03125.1"/>
    <property type="molecule type" value="Genomic_DNA"/>
</dbReference>
<dbReference type="RefSeq" id="WP_089758368.1">
    <property type="nucleotide sequence ID" value="NZ_BKAT01000010.1"/>
</dbReference>
<dbReference type="PANTHER" id="PTHR28055:SF1">
    <property type="entry name" value="ALTERED INHERITANCE OF MITOCHONDRIA PROTEIN 41, MITOCHONDRIAL"/>
    <property type="match status" value="1"/>
</dbReference>
<dbReference type="SUPFAM" id="SSF89095">
    <property type="entry name" value="GatB/YqeY motif"/>
    <property type="match status" value="1"/>
</dbReference>
<dbReference type="GO" id="GO:0016884">
    <property type="term" value="F:carbon-nitrogen ligase activity, with glutamine as amido-N-donor"/>
    <property type="evidence" value="ECO:0007669"/>
    <property type="project" value="InterPro"/>
</dbReference>
<evidence type="ECO:0008006" key="3">
    <source>
        <dbReference type="Google" id="ProtNLM"/>
    </source>
</evidence>
<protein>
    <recommendedName>
        <fullName evidence="3">GatB/YqeY domain-containing protein</fullName>
    </recommendedName>
</protein>
<accession>A0A1H3XUJ0</accession>